<dbReference type="InterPro" id="IPR014729">
    <property type="entry name" value="Rossmann-like_a/b/a_fold"/>
</dbReference>
<accession>A0A9D0ZVJ7</accession>
<evidence type="ECO:0000313" key="2">
    <source>
        <dbReference type="Proteomes" id="UP000886886"/>
    </source>
</evidence>
<comment type="caution">
    <text evidence="1">The sequence shown here is derived from an EMBL/GenBank/DDBJ whole genome shotgun (WGS) entry which is preliminary data.</text>
</comment>
<protein>
    <recommendedName>
        <fullName evidence="3">N-acetyl sugar amidotransferase</fullName>
    </recommendedName>
</protein>
<dbReference type="SUPFAM" id="SSF52402">
    <property type="entry name" value="Adenine nucleotide alpha hydrolases-like"/>
    <property type="match status" value="1"/>
</dbReference>
<dbReference type="Proteomes" id="UP000886886">
    <property type="component" value="Unassembled WGS sequence"/>
</dbReference>
<dbReference type="AlphaFoldDB" id="A0A9D0ZVJ7"/>
<evidence type="ECO:0008006" key="3">
    <source>
        <dbReference type="Google" id="ProtNLM"/>
    </source>
</evidence>
<sequence>MNYCKNCGLPENYQGIHLDENGVCNFCHFYDKHRERLNDFEALEKEFCAHIEKAKEEAKRQGSKYDCLVGISGGKDSTYIVYQLKHTYGCRVLTFTLDNGFSTDYGKNNITNALEKLDVDYLRIVPRESLLRDYYTKSVKLMHNFCSVCFHLMHYYSYLIASQYKIPLIVNGRTQGQVLQGADHERGIEPFEFSHSLKEFEYQMFGRLVDKLDGYSCIDLLHGVKAEAISYFMYHDVSEQETIEFLEKAIGWVRPKAGVPHADCWAHALAEKMSLEKHGYPVRTGEMGVEVRRGRISKEEAAQILEKDREHYSEVDPELVQRFYDRIDNSAYKKKEA</sequence>
<gene>
    <name evidence="1" type="ORF">IAB26_02900</name>
</gene>
<organism evidence="1 2">
    <name type="scientific">Candidatus Limivivens merdigallinarum</name>
    <dbReference type="NCBI Taxonomy" id="2840859"/>
    <lineage>
        <taxon>Bacteria</taxon>
        <taxon>Bacillati</taxon>
        <taxon>Bacillota</taxon>
        <taxon>Clostridia</taxon>
        <taxon>Lachnospirales</taxon>
        <taxon>Lachnospiraceae</taxon>
        <taxon>Lachnospiraceae incertae sedis</taxon>
        <taxon>Candidatus Limivivens</taxon>
    </lineage>
</organism>
<name>A0A9D0ZVJ7_9FIRM</name>
<proteinExistence type="predicted"/>
<evidence type="ECO:0000313" key="1">
    <source>
        <dbReference type="EMBL" id="HIQ95488.1"/>
    </source>
</evidence>
<dbReference type="Gene3D" id="3.40.50.620">
    <property type="entry name" value="HUPs"/>
    <property type="match status" value="1"/>
</dbReference>
<reference evidence="1" key="2">
    <citation type="journal article" date="2021" name="PeerJ">
        <title>Extensive microbial diversity within the chicken gut microbiome revealed by metagenomics and culture.</title>
        <authorList>
            <person name="Gilroy R."/>
            <person name="Ravi A."/>
            <person name="Getino M."/>
            <person name="Pursley I."/>
            <person name="Horton D.L."/>
            <person name="Alikhan N.F."/>
            <person name="Baker D."/>
            <person name="Gharbi K."/>
            <person name="Hall N."/>
            <person name="Watson M."/>
            <person name="Adriaenssens E.M."/>
            <person name="Foster-Nyarko E."/>
            <person name="Jarju S."/>
            <person name="Secka A."/>
            <person name="Antonio M."/>
            <person name="Oren A."/>
            <person name="Chaudhuri R.R."/>
            <person name="La Ragione R."/>
            <person name="Hildebrand F."/>
            <person name="Pallen M.J."/>
        </authorList>
    </citation>
    <scope>NUCLEOTIDE SEQUENCE</scope>
    <source>
        <strain evidence="1">ChiSjej3B21-11622</strain>
    </source>
</reference>
<reference evidence="1" key="1">
    <citation type="submission" date="2020-10" db="EMBL/GenBank/DDBJ databases">
        <authorList>
            <person name="Gilroy R."/>
        </authorList>
    </citation>
    <scope>NUCLEOTIDE SEQUENCE</scope>
    <source>
        <strain evidence="1">ChiSjej3B21-11622</strain>
    </source>
</reference>
<dbReference type="EMBL" id="DVFT01000039">
    <property type="protein sequence ID" value="HIQ95488.1"/>
    <property type="molecule type" value="Genomic_DNA"/>
</dbReference>